<dbReference type="Pfam" id="PF19276">
    <property type="entry name" value="HD_assoc_2"/>
    <property type="match status" value="1"/>
</dbReference>
<accession>A0A5B9D6M2</accession>
<dbReference type="GO" id="GO:0008832">
    <property type="term" value="F:dGTPase activity"/>
    <property type="evidence" value="ECO:0007669"/>
    <property type="project" value="TreeGrafter"/>
</dbReference>
<dbReference type="EMBL" id="CP042905">
    <property type="protein sequence ID" value="QEE14798.1"/>
    <property type="molecule type" value="Genomic_DNA"/>
</dbReference>
<dbReference type="Gene3D" id="1.10.3210.10">
    <property type="entry name" value="Hypothetical protein af1432"/>
    <property type="match status" value="1"/>
</dbReference>
<dbReference type="InterPro" id="IPR003607">
    <property type="entry name" value="HD/PDEase_dom"/>
</dbReference>
<dbReference type="AlphaFoldDB" id="A0A5B9D6M2"/>
<dbReference type="InterPro" id="IPR006674">
    <property type="entry name" value="HD_domain"/>
</dbReference>
<dbReference type="CDD" id="cd00077">
    <property type="entry name" value="HDc"/>
    <property type="match status" value="1"/>
</dbReference>
<dbReference type="GO" id="GO:0006203">
    <property type="term" value="P:dGTP catabolic process"/>
    <property type="evidence" value="ECO:0007669"/>
    <property type="project" value="TreeGrafter"/>
</dbReference>
<feature type="domain" description="HD/PDEase" evidence="1">
    <location>
        <begin position="55"/>
        <end position="197"/>
    </location>
</feature>
<name>A0A5B9D6M2_9ARCH</name>
<organism evidence="2 3">
    <name type="scientific">Promethearchaeum syntrophicum</name>
    <dbReference type="NCBI Taxonomy" id="2594042"/>
    <lineage>
        <taxon>Archaea</taxon>
        <taxon>Promethearchaeati</taxon>
        <taxon>Promethearchaeota</taxon>
        <taxon>Promethearchaeia</taxon>
        <taxon>Promethearchaeales</taxon>
        <taxon>Promethearchaeaceae</taxon>
        <taxon>Promethearchaeum</taxon>
    </lineage>
</organism>
<reference evidence="2 3" key="2">
    <citation type="journal article" date="2024" name="Int. J. Syst. Evol. Microbiol.">
        <title>Promethearchaeum syntrophicum gen. nov., sp. nov., an anaerobic, obligately syntrophic archaeon, the first isolate of the lineage 'Asgard' archaea, and proposal of the new archaeal phylum Promethearchaeota phyl. nov. and kingdom Promethearchaeati regn. nov.</title>
        <authorList>
            <person name="Imachi H."/>
            <person name="Nobu M.K."/>
            <person name="Kato S."/>
            <person name="Takaki Y."/>
            <person name="Miyazaki M."/>
            <person name="Miyata M."/>
            <person name="Ogawara M."/>
            <person name="Saito Y."/>
            <person name="Sakai S."/>
            <person name="Tahara Y.O."/>
            <person name="Takano Y."/>
            <person name="Tasumi E."/>
            <person name="Uematsu K."/>
            <person name="Yoshimura T."/>
            <person name="Itoh T."/>
            <person name="Ohkuma M."/>
            <person name="Takai K."/>
        </authorList>
    </citation>
    <scope>NUCLEOTIDE SEQUENCE [LARGE SCALE GENOMIC DNA]</scope>
    <source>
        <strain evidence="2 3">MK-D1</strain>
    </source>
</reference>
<dbReference type="Pfam" id="PF01966">
    <property type="entry name" value="HD"/>
    <property type="match status" value="1"/>
</dbReference>
<dbReference type="InterPro" id="IPR045509">
    <property type="entry name" value="HD_assoc_2"/>
</dbReference>
<dbReference type="PANTHER" id="PTHR11373:SF4">
    <property type="entry name" value="DEOXYNUCLEOSIDE TRIPHOSPHATE TRIPHOSPHOHYDROLASE SAMHD1"/>
    <property type="match status" value="1"/>
</dbReference>
<evidence type="ECO:0000313" key="3">
    <source>
        <dbReference type="Proteomes" id="UP000321408"/>
    </source>
</evidence>
<dbReference type="InterPro" id="IPR050135">
    <property type="entry name" value="dGTPase-like"/>
</dbReference>
<dbReference type="PANTHER" id="PTHR11373">
    <property type="entry name" value="DEOXYNUCLEOSIDE TRIPHOSPHATE TRIPHOSPHOHYDROLASE"/>
    <property type="match status" value="1"/>
</dbReference>
<proteinExistence type="predicted"/>
<protein>
    <submittedName>
        <fullName evidence="2">HD domain-containing protein</fullName>
    </submittedName>
</protein>
<keyword evidence="3" id="KW-1185">Reference proteome</keyword>
<dbReference type="OrthoDB" id="8895at2157"/>
<evidence type="ECO:0000313" key="2">
    <source>
        <dbReference type="EMBL" id="QEE14798.1"/>
    </source>
</evidence>
<gene>
    <name evidence="2" type="ORF">DSAG12_00615</name>
</gene>
<evidence type="ECO:0000259" key="1">
    <source>
        <dbReference type="SMART" id="SM00471"/>
    </source>
</evidence>
<sequence>MRTLTGLQAKKYILDPIHKVISLTQIELDIISTPLFQRLRKITQLGVASLVYPGATHNRFQHCLGTLHVTDKLLYSLELQKEYELSDKDHKRIVQFMRLAALLHDCGHLPFSHTFENLYENFTHEDIGKHVIEKSSIGEILIKHGFNPNDLGLFITGQPPVKDKNFNILTHLLPLLHSEADADRMDYLLRDAYFTGVPYGKIDIDRICNFVTLHEKRICFSEKAQDALEDFLYSRYQMYKIVYIHKTSLCYDLILHKIYENYLKKSKIKFFDSFKLPTKKEFEKKNKEWYETDFYELSEASFYETIQYLLKSKGKSLTDTEKVELKYLYNTIKKRKPIKNCYNHDLLATVPEDIKKKGEICEKENQLFENLQKKSKITNHWSFLRHDPGKPIRISPPINQIIDDDQDSKSIRILKDINGKKEIVLLQKKQNSFIKNLATHHRVLISYYHNDKKAQEEIQKQACEMFGS</sequence>
<reference evidence="2 3" key="1">
    <citation type="journal article" date="2020" name="Nature">
        <title>Isolation of an archaeon at the prokaryote-eukaryote interface.</title>
        <authorList>
            <person name="Imachi H."/>
            <person name="Nobu M.K."/>
            <person name="Nakahara N."/>
            <person name="Morono Y."/>
            <person name="Ogawara M."/>
            <person name="Takaki Y."/>
            <person name="Takano Y."/>
            <person name="Uematsu K."/>
            <person name="Ikuta T."/>
            <person name="Ito M."/>
            <person name="Matsui Y."/>
            <person name="Miyazaki M."/>
            <person name="Murata K."/>
            <person name="Saito Y."/>
            <person name="Sakai S."/>
            <person name="Song C."/>
            <person name="Tasumi E."/>
            <person name="Yamanaka Y."/>
            <person name="Yamaguchi T."/>
            <person name="Kamagata Y."/>
            <person name="Tamaki H."/>
            <person name="Takai K."/>
        </authorList>
    </citation>
    <scope>NUCLEOTIDE SEQUENCE [LARGE SCALE GENOMIC DNA]</scope>
    <source>
        <strain evidence="2 3">MK-D1</strain>
    </source>
</reference>
<dbReference type="GeneID" id="41328619"/>
<dbReference type="KEGG" id="psyt:DSAG12_00615"/>
<dbReference type="SUPFAM" id="SSF109604">
    <property type="entry name" value="HD-domain/PDEase-like"/>
    <property type="match status" value="1"/>
</dbReference>
<dbReference type="RefSeq" id="WP_147661738.1">
    <property type="nucleotide sequence ID" value="NZ_CP042905.2"/>
</dbReference>
<dbReference type="SMART" id="SM00471">
    <property type="entry name" value="HDc"/>
    <property type="match status" value="1"/>
</dbReference>
<dbReference type="Proteomes" id="UP000321408">
    <property type="component" value="Chromosome"/>
</dbReference>